<evidence type="ECO:0000313" key="4">
    <source>
        <dbReference type="Proteomes" id="UP000284706"/>
    </source>
</evidence>
<feature type="transmembrane region" description="Helical" evidence="2">
    <location>
        <begin position="121"/>
        <end position="144"/>
    </location>
</feature>
<reference evidence="3 4" key="1">
    <citation type="journal article" date="2018" name="Evol. Lett.">
        <title>Horizontal gene cluster transfer increased hallucinogenic mushroom diversity.</title>
        <authorList>
            <person name="Reynolds H.T."/>
            <person name="Vijayakumar V."/>
            <person name="Gluck-Thaler E."/>
            <person name="Korotkin H.B."/>
            <person name="Matheny P.B."/>
            <person name="Slot J.C."/>
        </authorList>
    </citation>
    <scope>NUCLEOTIDE SEQUENCE [LARGE SCALE GENOMIC DNA]</scope>
    <source>
        <strain evidence="3 4">SRW20</strain>
    </source>
</reference>
<accession>A0A409W3S6</accession>
<dbReference type="AlphaFoldDB" id="A0A409W3S6"/>
<evidence type="ECO:0000256" key="1">
    <source>
        <dbReference type="SAM" id="MobiDB-lite"/>
    </source>
</evidence>
<gene>
    <name evidence="3" type="ORF">CVT26_014799</name>
</gene>
<name>A0A409W3S6_9AGAR</name>
<feature type="transmembrane region" description="Helical" evidence="2">
    <location>
        <begin position="90"/>
        <end position="109"/>
    </location>
</feature>
<keyword evidence="2" id="KW-0812">Transmembrane</keyword>
<feature type="transmembrane region" description="Helical" evidence="2">
    <location>
        <begin position="39"/>
        <end position="62"/>
    </location>
</feature>
<feature type="transmembrane region" description="Helical" evidence="2">
    <location>
        <begin position="201"/>
        <end position="222"/>
    </location>
</feature>
<feature type="compositionally biased region" description="Basic and acidic residues" evidence="1">
    <location>
        <begin position="289"/>
        <end position="305"/>
    </location>
</feature>
<dbReference type="InParanoid" id="A0A409W3S6"/>
<proteinExistence type="predicted"/>
<organism evidence="3 4">
    <name type="scientific">Gymnopilus dilepis</name>
    <dbReference type="NCBI Taxonomy" id="231916"/>
    <lineage>
        <taxon>Eukaryota</taxon>
        <taxon>Fungi</taxon>
        <taxon>Dikarya</taxon>
        <taxon>Basidiomycota</taxon>
        <taxon>Agaricomycotina</taxon>
        <taxon>Agaricomycetes</taxon>
        <taxon>Agaricomycetidae</taxon>
        <taxon>Agaricales</taxon>
        <taxon>Agaricineae</taxon>
        <taxon>Hymenogastraceae</taxon>
        <taxon>Gymnopilus</taxon>
    </lineage>
</organism>
<evidence type="ECO:0000313" key="3">
    <source>
        <dbReference type="EMBL" id="PPQ73194.1"/>
    </source>
</evidence>
<evidence type="ECO:0000256" key="2">
    <source>
        <dbReference type="SAM" id="Phobius"/>
    </source>
</evidence>
<feature type="region of interest" description="Disordered" evidence="1">
    <location>
        <begin position="285"/>
        <end position="305"/>
    </location>
</feature>
<dbReference type="EMBL" id="NHYE01005418">
    <property type="protein sequence ID" value="PPQ73194.1"/>
    <property type="molecule type" value="Genomic_DNA"/>
</dbReference>
<dbReference type="OrthoDB" id="2873242at2759"/>
<keyword evidence="2" id="KW-0472">Membrane</keyword>
<keyword evidence="2" id="KW-1133">Transmembrane helix</keyword>
<protein>
    <submittedName>
        <fullName evidence="3">Uncharacterized protein</fullName>
    </submittedName>
</protein>
<keyword evidence="4" id="KW-1185">Reference proteome</keyword>
<dbReference type="Proteomes" id="UP000284706">
    <property type="component" value="Unassembled WGS sequence"/>
</dbReference>
<feature type="transmembrane region" description="Helical" evidence="2">
    <location>
        <begin position="156"/>
        <end position="180"/>
    </location>
</feature>
<feature type="transmembrane region" description="Helical" evidence="2">
    <location>
        <begin position="242"/>
        <end position="260"/>
    </location>
</feature>
<comment type="caution">
    <text evidence="3">The sequence shown here is derived from an EMBL/GenBank/DDBJ whole genome shotgun (WGS) entry which is preliminary data.</text>
</comment>
<sequence>MSHALPPDSVQEALVDINVEVTLLGNLLFVNKGQAQQRVIIWIVSLSYLVYIVNAAIDWYIFKWTTVDNGQTRATVFVAAYDESPGWFKLSNDICSFLMAGLADTLLIWRCFNIWDRSPYPILFPSFLLFSETVIILVSSVRLHPTAKQGALLNNLIAASFFITCATTLITTILISYRIYSMSRSILPKNSRMRFDHIVDILIQSAAVYTLSAIAFAIPAIFPDSDSNLTGLQAARMYRWTIFNFTAGAAPTIMVARVILSPPPKAGVSTVSNLSTIQFHDQSTFEGAGHSEQEDIEQFSKDASS</sequence>